<name>A0ABN0B0Z0_9ACTN</name>
<accession>A0ABN0B0Z0</accession>
<sequence length="336" mass="35727">MDAQAIQPISITKVEIDSQYFTAHIRIGEETPLFTCDDLEATTRIYDIMPHIIEHACVGDASDTFKDVMGNTELAHLLEHVCVELLSQTDIAGDVPAGKTFISPSVDRGYVLQFTCSDDALVAAAFASAVWIMNWAFSGAAGSTPNCDAIVQAIVAMVGELNSSNTVELTDDELEAYVQTHAMWSADALQLLHKSLSAADPASDGAADPADATDAADEGNAAEVDAAHSPAKETADAPEATSTLEHAEVEEGVTAAESTSTPAVDSQLKTNNETNTEANHEDATEHPNDNPHEHQQNASDAHAQDAPFATQPLRADAISLSDVSQELHIPRSKRVR</sequence>
<keyword evidence="4" id="KW-1185">Reference proteome</keyword>
<evidence type="ECO:0000256" key="1">
    <source>
        <dbReference type="SAM" id="MobiDB-lite"/>
    </source>
</evidence>
<comment type="caution">
    <text evidence="3">The sequence shown here is derived from an EMBL/GenBank/DDBJ whole genome shotgun (WGS) entry which is preliminary data.</text>
</comment>
<evidence type="ECO:0000259" key="2">
    <source>
        <dbReference type="Pfam" id="PF18921"/>
    </source>
</evidence>
<dbReference type="RefSeq" id="WP_006303854.1">
    <property type="nucleotide sequence ID" value="NZ_AEDQ01000016.1"/>
</dbReference>
<feature type="domain" description="Cyanophycin synthase-like N-terminal" evidence="2">
    <location>
        <begin position="41"/>
        <end position="130"/>
    </location>
</feature>
<feature type="compositionally biased region" description="Polar residues" evidence="1">
    <location>
        <begin position="256"/>
        <end position="269"/>
    </location>
</feature>
<feature type="compositionally biased region" description="Low complexity" evidence="1">
    <location>
        <begin position="199"/>
        <end position="213"/>
    </location>
</feature>
<organism evidence="3 4">
    <name type="scientific">Fannyhessea vaginae PB189-T1-4</name>
    <dbReference type="NCBI Taxonomy" id="866774"/>
    <lineage>
        <taxon>Bacteria</taxon>
        <taxon>Bacillati</taxon>
        <taxon>Actinomycetota</taxon>
        <taxon>Coriobacteriia</taxon>
        <taxon>Coriobacteriales</taxon>
        <taxon>Atopobiaceae</taxon>
        <taxon>Fannyhessea</taxon>
    </lineage>
</organism>
<feature type="region of interest" description="Disordered" evidence="1">
    <location>
        <begin position="199"/>
        <end position="336"/>
    </location>
</feature>
<protein>
    <recommendedName>
        <fullName evidence="2">Cyanophycin synthase-like N-terminal domain-containing protein</fullName>
    </recommendedName>
</protein>
<dbReference type="InterPro" id="IPR044019">
    <property type="entry name" value="Cyanophycin_syn_N"/>
</dbReference>
<evidence type="ECO:0000313" key="4">
    <source>
        <dbReference type="Proteomes" id="UP000004431"/>
    </source>
</evidence>
<feature type="compositionally biased region" description="Basic and acidic residues" evidence="1">
    <location>
        <begin position="278"/>
        <end position="295"/>
    </location>
</feature>
<dbReference type="Pfam" id="PF18921">
    <property type="entry name" value="Cyanophycin_syn"/>
    <property type="match status" value="1"/>
</dbReference>
<evidence type="ECO:0000313" key="3">
    <source>
        <dbReference type="EMBL" id="EFL44448.1"/>
    </source>
</evidence>
<proteinExistence type="predicted"/>
<reference evidence="3 4" key="1">
    <citation type="submission" date="2010-08" db="EMBL/GenBank/DDBJ databases">
        <authorList>
            <person name="Durkin A.S."/>
            <person name="Madupu R."/>
            <person name="Torralba M."/>
            <person name="Gillis M."/>
            <person name="Methe B."/>
            <person name="Sutton G."/>
            <person name="Nelson K.E."/>
        </authorList>
    </citation>
    <scope>NUCLEOTIDE SEQUENCE [LARGE SCALE GENOMIC DNA]</scope>
    <source>
        <strain evidence="3 4">PB189-T1-4</strain>
    </source>
</reference>
<dbReference type="Proteomes" id="UP000004431">
    <property type="component" value="Unassembled WGS sequence"/>
</dbReference>
<dbReference type="EMBL" id="AEDQ01000016">
    <property type="protein sequence ID" value="EFL44448.1"/>
    <property type="molecule type" value="Genomic_DNA"/>
</dbReference>
<gene>
    <name evidence="3" type="ORF">HMPREF9248_0446</name>
</gene>